<dbReference type="InterPro" id="IPR036291">
    <property type="entry name" value="NAD(P)-bd_dom_sf"/>
</dbReference>
<evidence type="ECO:0000256" key="3">
    <source>
        <dbReference type="SAM" id="MobiDB-lite"/>
    </source>
</evidence>
<dbReference type="SUPFAM" id="SSF51735">
    <property type="entry name" value="NAD(P)-binding Rossmann-fold domains"/>
    <property type="match status" value="1"/>
</dbReference>
<dbReference type="Pfam" id="PF00106">
    <property type="entry name" value="adh_short"/>
    <property type="match status" value="1"/>
</dbReference>
<organism evidence="4 5">
    <name type="scientific">Shewanella corallii</name>
    <dbReference type="NCBI Taxonomy" id="560080"/>
    <lineage>
        <taxon>Bacteria</taxon>
        <taxon>Pseudomonadati</taxon>
        <taxon>Pseudomonadota</taxon>
        <taxon>Gammaproteobacteria</taxon>
        <taxon>Alteromonadales</taxon>
        <taxon>Shewanellaceae</taxon>
        <taxon>Shewanella</taxon>
    </lineage>
</organism>
<dbReference type="Proteomes" id="UP001202831">
    <property type="component" value="Unassembled WGS sequence"/>
</dbReference>
<comment type="caution">
    <text evidence="4">The sequence shown here is derived from an EMBL/GenBank/DDBJ whole genome shotgun (WGS) entry which is preliminary data.</text>
</comment>
<sequence>MKSVGKVVTGRVLITGASSGIGARLAQDYLAKGWQVFGCGRALARLVEIHGCTPLVFDATDREQVQVAGRNLESALDGHKLDLIILNAGSCEYIDDPLHFDDLLFERIVQTNLISVGYCLNAFLPQLSRRGRLALMSSSATYLPLPRAEAYGASKAAVNYLANTLAASLQSRADTRDIGVSLICPGFVKTPLTDKNDFPMPMAIEVDEASRAIREGLARGDAEIHFPKKFTLMLKLMSLMPGSWWRSLIAKVTSKQSGQQAAASGTAAETNQNKDITP</sequence>
<accession>A0ABT0N534</accession>
<dbReference type="PANTHER" id="PTHR44196">
    <property type="entry name" value="DEHYDROGENASE/REDUCTASE SDR FAMILY MEMBER 7B"/>
    <property type="match status" value="1"/>
</dbReference>
<keyword evidence="2" id="KW-0560">Oxidoreductase</keyword>
<protein>
    <submittedName>
        <fullName evidence="4">SDR family NAD(P)-dependent oxidoreductase</fullName>
    </submittedName>
</protein>
<dbReference type="EMBL" id="JAKIKT010000002">
    <property type="protein sequence ID" value="MCL2913523.1"/>
    <property type="molecule type" value="Genomic_DNA"/>
</dbReference>
<dbReference type="InterPro" id="IPR002347">
    <property type="entry name" value="SDR_fam"/>
</dbReference>
<comment type="similarity">
    <text evidence="1">Belongs to the short-chain dehydrogenases/reductases (SDR) family.</text>
</comment>
<feature type="compositionally biased region" description="Low complexity" evidence="3">
    <location>
        <begin position="259"/>
        <end position="268"/>
    </location>
</feature>
<dbReference type="PROSITE" id="PS00061">
    <property type="entry name" value="ADH_SHORT"/>
    <property type="match status" value="1"/>
</dbReference>
<evidence type="ECO:0000313" key="5">
    <source>
        <dbReference type="Proteomes" id="UP001202831"/>
    </source>
</evidence>
<dbReference type="PANTHER" id="PTHR44196:SF1">
    <property type="entry name" value="DEHYDROGENASE_REDUCTASE SDR FAMILY MEMBER 7B"/>
    <property type="match status" value="1"/>
</dbReference>
<proteinExistence type="inferred from homology"/>
<evidence type="ECO:0000256" key="2">
    <source>
        <dbReference type="ARBA" id="ARBA00023002"/>
    </source>
</evidence>
<dbReference type="RefSeq" id="WP_249248271.1">
    <property type="nucleotide sequence ID" value="NZ_JAKIKT010000002.1"/>
</dbReference>
<evidence type="ECO:0000313" key="4">
    <source>
        <dbReference type="EMBL" id="MCL2913523.1"/>
    </source>
</evidence>
<dbReference type="Gene3D" id="3.40.50.720">
    <property type="entry name" value="NAD(P)-binding Rossmann-like Domain"/>
    <property type="match status" value="1"/>
</dbReference>
<dbReference type="PRINTS" id="PR00081">
    <property type="entry name" value="GDHRDH"/>
</dbReference>
<name>A0ABT0N534_9GAMM</name>
<dbReference type="InterPro" id="IPR020904">
    <property type="entry name" value="Sc_DH/Rdtase_CS"/>
</dbReference>
<evidence type="ECO:0000256" key="1">
    <source>
        <dbReference type="ARBA" id="ARBA00006484"/>
    </source>
</evidence>
<feature type="compositionally biased region" description="Polar residues" evidence="3">
    <location>
        <begin position="269"/>
        <end position="278"/>
    </location>
</feature>
<reference evidence="4 5" key="1">
    <citation type="submission" date="2022-01" db="EMBL/GenBank/DDBJ databases">
        <title>Whole genome-based taxonomy of the Shewanellaceae.</title>
        <authorList>
            <person name="Martin-Rodriguez A.J."/>
        </authorList>
    </citation>
    <scope>NUCLEOTIDE SEQUENCE [LARGE SCALE GENOMIC DNA]</scope>
    <source>
        <strain evidence="4 5">DSM 21332</strain>
    </source>
</reference>
<feature type="region of interest" description="Disordered" evidence="3">
    <location>
        <begin position="259"/>
        <end position="278"/>
    </location>
</feature>
<keyword evidence="5" id="KW-1185">Reference proteome</keyword>
<gene>
    <name evidence="4" type="ORF">L2725_06935</name>
</gene>